<evidence type="ECO:0000313" key="3">
    <source>
        <dbReference type="EMBL" id="TQV81930.1"/>
    </source>
</evidence>
<gene>
    <name evidence="3" type="ORF">FKG95_06765</name>
</gene>
<dbReference type="AlphaFoldDB" id="A0A545TXK6"/>
<accession>A0A545TXK6</accession>
<organism evidence="3 4">
    <name type="scientific">Denitrobaculum tricleocarpae</name>
    <dbReference type="NCBI Taxonomy" id="2591009"/>
    <lineage>
        <taxon>Bacteria</taxon>
        <taxon>Pseudomonadati</taxon>
        <taxon>Pseudomonadota</taxon>
        <taxon>Alphaproteobacteria</taxon>
        <taxon>Rhodospirillales</taxon>
        <taxon>Rhodospirillaceae</taxon>
        <taxon>Denitrobaculum</taxon>
    </lineage>
</organism>
<dbReference type="GO" id="GO:0003677">
    <property type="term" value="F:DNA binding"/>
    <property type="evidence" value="ECO:0007669"/>
    <property type="project" value="UniProtKB-KW"/>
</dbReference>
<dbReference type="Proteomes" id="UP000315252">
    <property type="component" value="Unassembled WGS sequence"/>
</dbReference>
<sequence>MTRFATEGGGQNGRRRIEQPGAPLSPRRICVRTETGPELRLELDAGMDLLPELATVLSTQGVRSAALQALSGHFDKVSYFTGMADETGARVATYGAARVLQGPVLLLGANAIFGIGEEGVPLVHCHAVLADAQGRVHGGHLPLEGCILGSQGAVIMATPLEDAGFEVAFDSETNYSLFHPTVMPV</sequence>
<proteinExistence type="predicted"/>
<dbReference type="InterPro" id="IPR005175">
    <property type="entry name" value="PPC_dom"/>
</dbReference>
<reference evidence="3 4" key="1">
    <citation type="submission" date="2019-06" db="EMBL/GenBank/DDBJ databases">
        <title>Whole genome sequence for Rhodospirillaceae sp. R148.</title>
        <authorList>
            <person name="Wang G."/>
        </authorList>
    </citation>
    <scope>NUCLEOTIDE SEQUENCE [LARGE SCALE GENOMIC DNA]</scope>
    <source>
        <strain evidence="3 4">R148</strain>
    </source>
</reference>
<keyword evidence="4" id="KW-1185">Reference proteome</keyword>
<dbReference type="Pfam" id="PF03479">
    <property type="entry name" value="PCC"/>
    <property type="match status" value="1"/>
</dbReference>
<evidence type="ECO:0000259" key="2">
    <source>
        <dbReference type="PROSITE" id="PS51742"/>
    </source>
</evidence>
<protein>
    <submittedName>
        <fullName evidence="3">DNA-binding protein</fullName>
    </submittedName>
</protein>
<dbReference type="Gene3D" id="3.30.1330.80">
    <property type="entry name" value="Hypothetical protein, similar to alpha- acetolactate decarboxylase, domain 2"/>
    <property type="match status" value="1"/>
</dbReference>
<evidence type="ECO:0000313" key="4">
    <source>
        <dbReference type="Proteomes" id="UP000315252"/>
    </source>
</evidence>
<dbReference type="PROSITE" id="PS51742">
    <property type="entry name" value="PPC"/>
    <property type="match status" value="1"/>
</dbReference>
<dbReference type="RefSeq" id="WP_142895561.1">
    <property type="nucleotide sequence ID" value="NZ_ML660053.1"/>
</dbReference>
<keyword evidence="3" id="KW-0238">DNA-binding</keyword>
<dbReference type="EMBL" id="VHSH01000002">
    <property type="protein sequence ID" value="TQV81930.1"/>
    <property type="molecule type" value="Genomic_DNA"/>
</dbReference>
<dbReference type="SUPFAM" id="SSF117856">
    <property type="entry name" value="AF0104/ALDC/Ptd012-like"/>
    <property type="match status" value="1"/>
</dbReference>
<feature type="domain" description="PPC" evidence="2">
    <location>
        <begin position="33"/>
        <end position="181"/>
    </location>
</feature>
<feature type="region of interest" description="Disordered" evidence="1">
    <location>
        <begin position="1"/>
        <end position="26"/>
    </location>
</feature>
<dbReference type="OrthoDB" id="8720942at2"/>
<name>A0A545TXK6_9PROT</name>
<comment type="caution">
    <text evidence="3">The sequence shown here is derived from an EMBL/GenBank/DDBJ whole genome shotgun (WGS) entry which is preliminary data.</text>
</comment>
<evidence type="ECO:0000256" key="1">
    <source>
        <dbReference type="SAM" id="MobiDB-lite"/>
    </source>
</evidence>